<dbReference type="InterPro" id="IPR008629">
    <property type="entry name" value="GUN4-like"/>
</dbReference>
<evidence type="ECO:0000256" key="1">
    <source>
        <dbReference type="SAM" id="MobiDB-lite"/>
    </source>
</evidence>
<protein>
    <recommendedName>
        <fullName evidence="2">GUN4-like domain-containing protein</fullName>
    </recommendedName>
</protein>
<reference evidence="3" key="1">
    <citation type="submission" date="2021-01" db="EMBL/GenBank/DDBJ databases">
        <authorList>
            <person name="Corre E."/>
            <person name="Pelletier E."/>
            <person name="Niang G."/>
            <person name="Scheremetjew M."/>
            <person name="Finn R."/>
            <person name="Kale V."/>
            <person name="Holt S."/>
            <person name="Cochrane G."/>
            <person name="Meng A."/>
            <person name="Brown T."/>
            <person name="Cohen L."/>
        </authorList>
    </citation>
    <scope>NUCLEOTIDE SEQUENCE</scope>
    <source>
        <strain evidence="3">CCMP622</strain>
    </source>
</reference>
<feature type="region of interest" description="Disordered" evidence="1">
    <location>
        <begin position="1"/>
        <end position="44"/>
    </location>
</feature>
<dbReference type="GO" id="GO:0046906">
    <property type="term" value="F:tetrapyrrole binding"/>
    <property type="evidence" value="ECO:0007669"/>
    <property type="project" value="TreeGrafter"/>
</dbReference>
<dbReference type="AlphaFoldDB" id="A0A7S2XER2"/>
<dbReference type="EMBL" id="HBHP01027951">
    <property type="protein sequence ID" value="CAD9773311.1"/>
    <property type="molecule type" value="Transcribed_RNA"/>
</dbReference>
<feature type="compositionally biased region" description="Basic and acidic residues" evidence="1">
    <location>
        <begin position="31"/>
        <end position="43"/>
    </location>
</feature>
<dbReference type="Pfam" id="PF05419">
    <property type="entry name" value="GUN4"/>
    <property type="match status" value="1"/>
</dbReference>
<dbReference type="Gene3D" id="1.10.10.1770">
    <property type="entry name" value="Gun4-like"/>
    <property type="match status" value="1"/>
</dbReference>
<accession>A0A7S2XER2</accession>
<feature type="compositionally biased region" description="Low complexity" evidence="1">
    <location>
        <begin position="1"/>
        <end position="10"/>
    </location>
</feature>
<dbReference type="Gene3D" id="1.25.40.620">
    <property type="match status" value="1"/>
</dbReference>
<evidence type="ECO:0000259" key="2">
    <source>
        <dbReference type="Pfam" id="PF05419"/>
    </source>
</evidence>
<gene>
    <name evidence="3" type="ORF">LSP00402_LOCUS17302</name>
</gene>
<organism evidence="3">
    <name type="scientific">Lotharella oceanica</name>
    <dbReference type="NCBI Taxonomy" id="641309"/>
    <lineage>
        <taxon>Eukaryota</taxon>
        <taxon>Sar</taxon>
        <taxon>Rhizaria</taxon>
        <taxon>Cercozoa</taxon>
        <taxon>Chlorarachniophyceae</taxon>
        <taxon>Lotharella</taxon>
    </lineage>
</organism>
<name>A0A7S2XER2_9EUKA</name>
<feature type="compositionally biased region" description="Basic and acidic residues" evidence="1">
    <location>
        <begin position="11"/>
        <end position="22"/>
    </location>
</feature>
<dbReference type="PANTHER" id="PTHR34800:SF1">
    <property type="entry name" value="TETRAPYRROLE-BINDING PROTEIN, CHLOROPLASTIC"/>
    <property type="match status" value="1"/>
</dbReference>
<dbReference type="PANTHER" id="PTHR34800">
    <property type="entry name" value="TETRAPYRROLE-BINDING PROTEIN, CHLOROPLASTIC"/>
    <property type="match status" value="1"/>
</dbReference>
<feature type="domain" description="GUN4-like" evidence="2">
    <location>
        <begin position="79"/>
        <end position="237"/>
    </location>
</feature>
<sequence>MAAQAEAAAKAAKEQAAKEAEAAAKAQAEAAVKEREMKAEADAKAAAAAEAEAALEPGAYRPPAVPEGMPTLDEVVLESEVGIDYSPLREMLKKGEFRNADDWTRATLIDIAGEKAQERGWVYFAEVPRLPYKDVKSLDDLWRSGSGGKFGYSRQREIYARNGKDLMKMYEAMDWVTKGQDKPCPGCDMLCPTCVTFNYRSWKNDEFIYDIEAADGHLPLTSTLRGTKLLANLLNHPAVLDNAKGARR</sequence>
<dbReference type="SUPFAM" id="SSF140869">
    <property type="entry name" value="GUN4-like"/>
    <property type="match status" value="1"/>
</dbReference>
<proteinExistence type="predicted"/>
<evidence type="ECO:0000313" key="3">
    <source>
        <dbReference type="EMBL" id="CAD9773311.1"/>
    </source>
</evidence>
<dbReference type="InterPro" id="IPR037215">
    <property type="entry name" value="GUN4-like_sf"/>
</dbReference>